<dbReference type="AlphaFoldDB" id="A0AAE4YTT5"/>
<evidence type="ECO:0000313" key="2">
    <source>
        <dbReference type="EMBL" id="NEI50569.1"/>
    </source>
</evidence>
<organism evidence="2 7">
    <name type="scientific">Rhizobium ruizarguesonis</name>
    <dbReference type="NCBI Taxonomy" id="2081791"/>
    <lineage>
        <taxon>Bacteria</taxon>
        <taxon>Pseudomonadati</taxon>
        <taxon>Pseudomonadota</taxon>
        <taxon>Alphaproteobacteria</taxon>
        <taxon>Hyphomicrobiales</taxon>
        <taxon>Rhizobiaceae</taxon>
        <taxon>Rhizobium/Agrobacterium group</taxon>
        <taxon>Rhizobium</taxon>
    </lineage>
</organism>
<dbReference type="InterPro" id="IPR005025">
    <property type="entry name" value="FMN_Rdtase-like_dom"/>
</dbReference>
<sequence length="204" mass="23191">MQTPTRLAVIYGSTREGRICDRVVKWLTQELVRFPQFDIDIIDPLDFALPVNRDMTHPEIDRLAGRLGMADAFIIVTPEYNHSFTASLKSIIDFFLEPWQGKPVAFVSYGGISGGLRAVEQLRLVFAELHAVTIRDSVSFAAPWNRFDPDGRLDNPADALRLLDRMMARLEWWTRALVTARSDRPYAGIERRASFRPAKDALSL</sequence>
<dbReference type="Proteomes" id="UP000291892">
    <property type="component" value="Unassembled WGS sequence"/>
</dbReference>
<dbReference type="GeneID" id="84672041"/>
<comment type="caution">
    <text evidence="2">The sequence shown here is derived from an EMBL/GenBank/DDBJ whole genome shotgun (WGS) entry which is preliminary data.</text>
</comment>
<reference evidence="2 7" key="2">
    <citation type="submission" date="2019-12" db="EMBL/GenBank/DDBJ databases">
        <title>Rhizobium genotypes associated with high levels of biological nitrogen fixation by grain legumes in a temperate-maritime cropping system.</title>
        <authorList>
            <person name="Maluk M."/>
            <person name="Francesc Ferrando Molina F."/>
            <person name="Lopez Del Egido L."/>
            <person name="Lafos M."/>
            <person name="Langarica-Fuentes A."/>
            <person name="Gebre Yohannes G."/>
            <person name="Young M.W."/>
            <person name="Martin P."/>
            <person name="Gantlett R."/>
            <person name="Kenicer G."/>
            <person name="Hawes C."/>
            <person name="Begg G.S."/>
            <person name="Quilliam R.S."/>
            <person name="Squire G.R."/>
            <person name="Poole P.S."/>
            <person name="Young P.W."/>
            <person name="Iannetta P.M."/>
            <person name="James E.K."/>
        </authorList>
    </citation>
    <scope>NUCLEOTIDE SEQUENCE [LARGE SCALE GENOMIC DNA]</scope>
    <source>
        <strain evidence="2 7">JHI985</strain>
    </source>
</reference>
<evidence type="ECO:0000313" key="6">
    <source>
        <dbReference type="Proteomes" id="UP000291892"/>
    </source>
</evidence>
<dbReference type="EMBL" id="SIKX01000001">
    <property type="protein sequence ID" value="TBF20934.1"/>
    <property type="molecule type" value="Genomic_DNA"/>
</dbReference>
<keyword evidence="5" id="KW-1185">Reference proteome</keyword>
<evidence type="ECO:0000313" key="3">
    <source>
        <dbReference type="EMBL" id="TAX83570.1"/>
    </source>
</evidence>
<dbReference type="EMBL" id="WUFC01000020">
    <property type="protein sequence ID" value="NEI50569.1"/>
    <property type="molecule type" value="Genomic_DNA"/>
</dbReference>
<dbReference type="GO" id="GO:0016491">
    <property type="term" value="F:oxidoreductase activity"/>
    <property type="evidence" value="ECO:0007669"/>
    <property type="project" value="InterPro"/>
</dbReference>
<reference evidence="5 6" key="1">
    <citation type="submission" date="2019-02" db="EMBL/GenBank/DDBJ databases">
        <title>The genomic architecture of introgression among sibling species of bacteria.</title>
        <authorList>
            <person name="Cavassim M.I.A."/>
            <person name="Moeskjaer S."/>
            <person name="Moslemi C."/>
            <person name="Fields B."/>
            <person name="Bachmann A."/>
            <person name="Vilhjalmsson B."/>
            <person name="Schierup M.H."/>
            <person name="Young J.P.W."/>
            <person name="Andersen S.U."/>
        </authorList>
    </citation>
    <scope>NUCLEOTIDE SEQUENCE [LARGE SCALE GENOMIC DNA]</scope>
    <source>
        <strain evidence="3 5">SM141A</strain>
        <strain evidence="4 6">SM42</strain>
    </source>
</reference>
<dbReference type="InterPro" id="IPR029039">
    <property type="entry name" value="Flavoprotein-like_sf"/>
</dbReference>
<name>A0AAE4YTT5_9HYPH</name>
<accession>A0AAE4YTT5</accession>
<dbReference type="EMBL" id="SIOX01000001">
    <property type="protein sequence ID" value="TAX83570.1"/>
    <property type="molecule type" value="Genomic_DNA"/>
</dbReference>
<proteinExistence type="predicted"/>
<evidence type="ECO:0000313" key="7">
    <source>
        <dbReference type="Proteomes" id="UP000661163"/>
    </source>
</evidence>
<dbReference type="Gene3D" id="3.40.50.360">
    <property type="match status" value="1"/>
</dbReference>
<dbReference type="PANTHER" id="PTHR30543">
    <property type="entry name" value="CHROMATE REDUCTASE"/>
    <property type="match status" value="1"/>
</dbReference>
<dbReference type="Proteomes" id="UP000291659">
    <property type="component" value="Unassembled WGS sequence"/>
</dbReference>
<dbReference type="InterPro" id="IPR050712">
    <property type="entry name" value="NAD(P)H-dep_reductase"/>
</dbReference>
<evidence type="ECO:0000313" key="4">
    <source>
        <dbReference type="EMBL" id="TBF20934.1"/>
    </source>
</evidence>
<dbReference type="Pfam" id="PF03358">
    <property type="entry name" value="FMN_red"/>
    <property type="match status" value="1"/>
</dbReference>
<dbReference type="SUPFAM" id="SSF52218">
    <property type="entry name" value="Flavoproteins"/>
    <property type="match status" value="1"/>
</dbReference>
<dbReference type="PANTHER" id="PTHR30543:SF21">
    <property type="entry name" value="NAD(P)H-DEPENDENT FMN REDUCTASE LOT6"/>
    <property type="match status" value="1"/>
</dbReference>
<gene>
    <name evidence="4" type="ORF">ELG94_22560</name>
    <name evidence="3" type="ORF">ELH98_22110</name>
    <name evidence="2" type="ORF">GR217_23060</name>
</gene>
<evidence type="ECO:0000259" key="1">
    <source>
        <dbReference type="Pfam" id="PF03358"/>
    </source>
</evidence>
<dbReference type="Proteomes" id="UP000661163">
    <property type="component" value="Unassembled WGS sequence"/>
</dbReference>
<dbReference type="RefSeq" id="WP_018069031.1">
    <property type="nucleotide sequence ID" value="NZ_CP071678.1"/>
</dbReference>
<feature type="domain" description="NADPH-dependent FMN reductase-like" evidence="1">
    <location>
        <begin position="6"/>
        <end position="141"/>
    </location>
</feature>
<dbReference type="GO" id="GO:0005829">
    <property type="term" value="C:cytosol"/>
    <property type="evidence" value="ECO:0007669"/>
    <property type="project" value="TreeGrafter"/>
</dbReference>
<protein>
    <submittedName>
        <fullName evidence="2">FMN reductase</fullName>
    </submittedName>
    <submittedName>
        <fullName evidence="3">NADPH-dependent oxidoreductase</fullName>
    </submittedName>
</protein>
<dbReference type="GO" id="GO:0010181">
    <property type="term" value="F:FMN binding"/>
    <property type="evidence" value="ECO:0007669"/>
    <property type="project" value="TreeGrafter"/>
</dbReference>
<evidence type="ECO:0000313" key="5">
    <source>
        <dbReference type="Proteomes" id="UP000291659"/>
    </source>
</evidence>